<evidence type="ECO:0000256" key="1">
    <source>
        <dbReference type="ARBA" id="ARBA00001974"/>
    </source>
</evidence>
<dbReference type="PANTHER" id="PTHR43429:SF3">
    <property type="entry name" value="NITRITE REDUCTASE [NAD(P)H]"/>
    <property type="match status" value="1"/>
</dbReference>
<evidence type="ECO:0000259" key="5">
    <source>
        <dbReference type="Pfam" id="PF02852"/>
    </source>
</evidence>
<dbReference type="InterPro" id="IPR004099">
    <property type="entry name" value="Pyr_nucl-diS_OxRdtase_dimer"/>
</dbReference>
<dbReference type="InterPro" id="IPR036188">
    <property type="entry name" value="FAD/NAD-bd_sf"/>
</dbReference>
<evidence type="ECO:0000313" key="7">
    <source>
        <dbReference type="EMBL" id="CUV08460.1"/>
    </source>
</evidence>
<evidence type="ECO:0000256" key="2">
    <source>
        <dbReference type="ARBA" id="ARBA00009130"/>
    </source>
</evidence>
<keyword evidence="3" id="KW-0285">Flavoprotein</keyword>
<keyword evidence="4" id="KW-0274">FAD</keyword>
<dbReference type="InterPro" id="IPR016156">
    <property type="entry name" value="FAD/NAD-linked_Rdtase_dimer_sf"/>
</dbReference>
<dbReference type="PANTHER" id="PTHR43429">
    <property type="entry name" value="PYRIDINE NUCLEOTIDE-DISULFIDE OXIDOREDUCTASE DOMAIN-CONTAINING"/>
    <property type="match status" value="1"/>
</dbReference>
<evidence type="ECO:0000256" key="4">
    <source>
        <dbReference type="ARBA" id="ARBA00022827"/>
    </source>
</evidence>
<dbReference type="Gene3D" id="3.50.50.60">
    <property type="entry name" value="FAD/NAD(P)-binding domain"/>
    <property type="match status" value="2"/>
</dbReference>
<dbReference type="EMBL" id="FAXC01000070">
    <property type="protein sequence ID" value="CUV08460.1"/>
    <property type="molecule type" value="Genomic_DNA"/>
</dbReference>
<gene>
    <name evidence="7" type="ORF">MGWOODY_Mmi1577</name>
</gene>
<proteinExistence type="inferred from homology"/>
<comment type="similarity">
    <text evidence="2">Belongs to the class-III pyridine nucleotide-disulfide oxidoreductase family.</text>
</comment>
<evidence type="ECO:0000256" key="3">
    <source>
        <dbReference type="ARBA" id="ARBA00022630"/>
    </source>
</evidence>
<dbReference type="PRINTS" id="PR00368">
    <property type="entry name" value="FADPNR"/>
</dbReference>
<dbReference type="GO" id="GO:0016491">
    <property type="term" value="F:oxidoreductase activity"/>
    <property type="evidence" value="ECO:0007669"/>
    <property type="project" value="InterPro"/>
</dbReference>
<feature type="domain" description="FAD/NAD(P)-binding" evidence="6">
    <location>
        <begin position="3"/>
        <end position="284"/>
    </location>
</feature>
<name>A0A160VDB9_9ZZZZ</name>
<evidence type="ECO:0000259" key="6">
    <source>
        <dbReference type="Pfam" id="PF07992"/>
    </source>
</evidence>
<comment type="cofactor">
    <cofactor evidence="1">
        <name>FAD</name>
        <dbReference type="ChEBI" id="CHEBI:57692"/>
    </cofactor>
</comment>
<protein>
    <submittedName>
        <fullName evidence="7">NADH oxidase of the flavin-dependent disulfide reductase family, MJ0649</fullName>
    </submittedName>
</protein>
<dbReference type="SUPFAM" id="SSF51905">
    <property type="entry name" value="FAD/NAD(P)-binding domain"/>
    <property type="match status" value="1"/>
</dbReference>
<sequence length="443" mass="47798">MKRVVVIGGGGAGTGAATNAIQFDRSLEVTLITEFEDIAYSPCGIPYVFGRDIKKFDGLFLQPLEFYREEMGINLKTETVVEGIDMDKRAVYTTDGEDYPFDKLILCTGWEYEVPNLANVDLDGVIFIKNIRRAMEIDARLDNVKQAVVWQAKPLGVELIEALPKRDIKTHLVDSGSWLMSEFSDPDMMEPLQNHLVNDLGVQMHFGTDLRGFSGEDGKLTSVQTSDGDIDADMAFLVAPMKPSTKLAKSIGIKTGSTGAIIVDNHMKTNVDDVYAAGACVETMHGLLNIPVNLIQGTYAYTQGRLAGVNVAGGDESYNPVYVPWALGSKVQVGGALISETLAKATGMPYIIGKAKGITAARYHPAVEPMHVKLLADPKSKKLIGGQLAGGEGVKERADFLAFAIRKETTLIELATMENVYSPPIGALVEPIAAAAKNALANI</sequence>
<dbReference type="InterPro" id="IPR050260">
    <property type="entry name" value="FAD-bd_OxRdtase"/>
</dbReference>
<dbReference type="AlphaFoldDB" id="A0A160VDB9"/>
<accession>A0A160VDB9</accession>
<dbReference type="InterPro" id="IPR023753">
    <property type="entry name" value="FAD/NAD-binding_dom"/>
</dbReference>
<reference evidence="7" key="1">
    <citation type="submission" date="2015-10" db="EMBL/GenBank/DDBJ databases">
        <authorList>
            <person name="Gilbert D.G."/>
        </authorList>
    </citation>
    <scope>NUCLEOTIDE SEQUENCE</scope>
</reference>
<feature type="domain" description="Pyridine nucleotide-disulphide oxidoreductase dimerisation" evidence="5">
    <location>
        <begin position="327"/>
        <end position="425"/>
    </location>
</feature>
<dbReference type="Pfam" id="PF02852">
    <property type="entry name" value="Pyr_redox_dim"/>
    <property type="match status" value="1"/>
</dbReference>
<organism evidence="7">
    <name type="scientific">hydrothermal vent metagenome</name>
    <dbReference type="NCBI Taxonomy" id="652676"/>
    <lineage>
        <taxon>unclassified sequences</taxon>
        <taxon>metagenomes</taxon>
        <taxon>ecological metagenomes</taxon>
    </lineage>
</organism>
<dbReference type="Pfam" id="PF07992">
    <property type="entry name" value="Pyr_redox_2"/>
    <property type="match status" value="1"/>
</dbReference>
<dbReference type="SUPFAM" id="SSF55424">
    <property type="entry name" value="FAD/NAD-linked reductases, dimerisation (C-terminal) domain"/>
    <property type="match status" value="1"/>
</dbReference>